<sequence>MLETGDFSDFSIVCGEREWKVHKAIISHQSEYFKAACSGGFDEASSKQIDLSCDDVTALETLISFMYTGALPKVEADCWAVPDALLALRVHVLADKYGMATLGDLAAEDVMRIASGWCFDAPFGSWLIAVQEETAEHSVLRKFILDLVRGDLECLLNSVQGKYRKAVAAFKDALTRYPEFTVLLLAQVAEPDIAGSAHHKAYRLAVKSRMRIREEKHAEFQARCHCRTEFTLPSDFTDPAVQCPGCNETTVLQAMSLLAMQ</sequence>
<dbReference type="OrthoDB" id="6359816at2759"/>
<proteinExistence type="predicted"/>
<dbReference type="PANTHER" id="PTHR47843:SF5">
    <property type="entry name" value="BTB_POZ DOMAIN PROTEIN"/>
    <property type="match status" value="1"/>
</dbReference>
<organism evidence="2 3">
    <name type="scientific">Cryoendolithus antarcticus</name>
    <dbReference type="NCBI Taxonomy" id="1507870"/>
    <lineage>
        <taxon>Eukaryota</taxon>
        <taxon>Fungi</taxon>
        <taxon>Dikarya</taxon>
        <taxon>Ascomycota</taxon>
        <taxon>Pezizomycotina</taxon>
        <taxon>Dothideomycetes</taxon>
        <taxon>Dothideomycetidae</taxon>
        <taxon>Cladosporiales</taxon>
        <taxon>Cladosporiaceae</taxon>
        <taxon>Cryoendolithus</taxon>
    </lineage>
</organism>
<reference evidence="3" key="1">
    <citation type="submission" date="2017-03" db="EMBL/GenBank/DDBJ databases">
        <title>Genomes of endolithic fungi from Antarctica.</title>
        <authorList>
            <person name="Coleine C."/>
            <person name="Masonjones S."/>
            <person name="Stajich J.E."/>
        </authorList>
    </citation>
    <scope>NUCLEOTIDE SEQUENCE [LARGE SCALE GENOMIC DNA]</scope>
    <source>
        <strain evidence="3">CCFEE 5527</strain>
    </source>
</reference>
<protein>
    <recommendedName>
        <fullName evidence="1">BTB domain-containing protein</fullName>
    </recommendedName>
</protein>
<comment type="caution">
    <text evidence="2">The sequence shown here is derived from an EMBL/GenBank/DDBJ whole genome shotgun (WGS) entry which is preliminary data.</text>
</comment>
<dbReference type="Gene3D" id="3.30.710.10">
    <property type="entry name" value="Potassium Channel Kv1.1, Chain A"/>
    <property type="match status" value="1"/>
</dbReference>
<dbReference type="STRING" id="1507870.A0A1V8SMP0"/>
<dbReference type="SUPFAM" id="SSF54695">
    <property type="entry name" value="POZ domain"/>
    <property type="match status" value="1"/>
</dbReference>
<dbReference type="PROSITE" id="PS50097">
    <property type="entry name" value="BTB"/>
    <property type="match status" value="1"/>
</dbReference>
<evidence type="ECO:0000313" key="2">
    <source>
        <dbReference type="EMBL" id="OQO00436.1"/>
    </source>
</evidence>
<dbReference type="InParanoid" id="A0A1V8SMP0"/>
<accession>A0A1V8SMP0</accession>
<dbReference type="AlphaFoldDB" id="A0A1V8SMP0"/>
<dbReference type="SMART" id="SM00225">
    <property type="entry name" value="BTB"/>
    <property type="match status" value="1"/>
</dbReference>
<dbReference type="Proteomes" id="UP000192596">
    <property type="component" value="Unassembled WGS sequence"/>
</dbReference>
<evidence type="ECO:0000313" key="3">
    <source>
        <dbReference type="Proteomes" id="UP000192596"/>
    </source>
</evidence>
<feature type="domain" description="BTB" evidence="1">
    <location>
        <begin position="8"/>
        <end position="75"/>
    </location>
</feature>
<gene>
    <name evidence="2" type="ORF">B0A48_13785</name>
</gene>
<dbReference type="PANTHER" id="PTHR47843">
    <property type="entry name" value="BTB DOMAIN-CONTAINING PROTEIN-RELATED"/>
    <property type="match status" value="1"/>
</dbReference>
<keyword evidence="3" id="KW-1185">Reference proteome</keyword>
<evidence type="ECO:0000259" key="1">
    <source>
        <dbReference type="PROSITE" id="PS50097"/>
    </source>
</evidence>
<dbReference type="InterPro" id="IPR000210">
    <property type="entry name" value="BTB/POZ_dom"/>
</dbReference>
<dbReference type="InterPro" id="IPR011333">
    <property type="entry name" value="SKP1/BTB/POZ_sf"/>
</dbReference>
<dbReference type="EMBL" id="NAJO01000035">
    <property type="protein sequence ID" value="OQO00436.1"/>
    <property type="molecule type" value="Genomic_DNA"/>
</dbReference>
<name>A0A1V8SMP0_9PEZI</name>
<dbReference type="CDD" id="cd18186">
    <property type="entry name" value="BTB_POZ_ZBTB_KLHL-like"/>
    <property type="match status" value="1"/>
</dbReference>
<dbReference type="Pfam" id="PF00651">
    <property type="entry name" value="BTB"/>
    <property type="match status" value="1"/>
</dbReference>